<keyword evidence="2" id="KW-0812">Transmembrane</keyword>
<reference evidence="4" key="1">
    <citation type="journal article" date="2021" name="PeerJ">
        <title>Extensive microbial diversity within the chicken gut microbiome revealed by metagenomics and culture.</title>
        <authorList>
            <person name="Gilroy R."/>
            <person name="Ravi A."/>
            <person name="Getino M."/>
            <person name="Pursley I."/>
            <person name="Horton D.L."/>
            <person name="Alikhan N.F."/>
            <person name="Baker D."/>
            <person name="Gharbi K."/>
            <person name="Hall N."/>
            <person name="Watson M."/>
            <person name="Adriaenssens E.M."/>
            <person name="Foster-Nyarko E."/>
            <person name="Jarju S."/>
            <person name="Secka A."/>
            <person name="Antonio M."/>
            <person name="Oren A."/>
            <person name="Chaudhuri R.R."/>
            <person name="La Ragione R."/>
            <person name="Hildebrand F."/>
            <person name="Pallen M.J."/>
        </authorList>
    </citation>
    <scope>NUCLEOTIDE SEQUENCE</scope>
    <source>
        <strain evidence="4">CHK121-7720</strain>
    </source>
</reference>
<protein>
    <submittedName>
        <fullName evidence="4">AsmA family protein</fullName>
    </submittedName>
</protein>
<sequence length="882" mass="95397">MNKNLKKGLKITGITVAVILVLMLVLPFMFQDKVMNIVKKEANEMLNARLDFESLHISLFSHFPSASIELNGLSLSGVGDFEGDTLVSARSIDVAVNVMSLFGDEGFDVNYIVLDRPSVKAVKLADGRVNWDIMKPDTLAVEEDTTEVESASSFRLKLKHFKIADATLVYMDDSTQMQFYTDKLNLKLSGDMSADVTDIDSRLSCENIYLAMGGVSYLKQARAEAKLTVSADLKNNKFTLKENSLSLNAIVLNLDGWLALLDNGAMEMDLKLNTPEINFKELLSLVPAIYQNNFDKLRTTGNMSLTAFAKGRMEGDAMPQFGLTLNVKDATFNYEGMPASVNGINIAAAVSNPGGDLDKTVIDLSEFRFTMAGNPFKATLYAATPMSDLNFKATANGTVHLGKVKDIYPLGDSIKLSGIVTADLRLAGRMSDIEKENYEKIQGEGTFSIADMDLAMKGMPVVAVKQAKASISAKAMTLSQLDVKVGQSDVQAQGALSNYLAYVLKNETIKGTLTVTSSLLDLNELMGESSSTEETATETDTTALSAIEVPRNIDMTLNASFKKILFQKMVLDNVKGKLVVADGAVRMTPLSLNAFGGSMVANGVYSTAENALRPQVNFDLDIQKASFGQTFDQLDMVKQIVPIFEKTGGTYSVKFDLKSTLDSQMSPDLNTLTAQGVIQSNDIRLQNIEVFSQLATLLKNDKLKNIEAKDLKISFVIADGKVKTSPFDIKMGNITMNLSGETGLDQTIDYVAKINIPGAGALSNVSATIGGTFTKPSIKLNTEEVVKNVVTSTVASKVLGVDAEDVEAQKAAIRKQAEDAGNKLIETAKSESEKLVAKASNPLAKVAAQAAGKKLVEEAEKQAQNLKNEAEKLIEKQYGNGE</sequence>
<evidence type="ECO:0000259" key="3">
    <source>
        <dbReference type="Pfam" id="PF05170"/>
    </source>
</evidence>
<feature type="coiled-coil region" evidence="1">
    <location>
        <begin position="849"/>
        <end position="876"/>
    </location>
</feature>
<feature type="domain" description="AsmA" evidence="3">
    <location>
        <begin position="6"/>
        <end position="188"/>
    </location>
</feature>
<dbReference type="PANTHER" id="PTHR30441:SF8">
    <property type="entry name" value="DUF748 DOMAIN-CONTAINING PROTEIN"/>
    <property type="match status" value="1"/>
</dbReference>
<evidence type="ECO:0000313" key="5">
    <source>
        <dbReference type="Proteomes" id="UP000757103"/>
    </source>
</evidence>
<proteinExistence type="predicted"/>
<dbReference type="EMBL" id="DYUD01000027">
    <property type="protein sequence ID" value="HJG89848.1"/>
    <property type="molecule type" value="Genomic_DNA"/>
</dbReference>
<keyword evidence="1" id="KW-0175">Coiled coil</keyword>
<evidence type="ECO:0000256" key="1">
    <source>
        <dbReference type="SAM" id="Coils"/>
    </source>
</evidence>
<gene>
    <name evidence="4" type="ORF">K8U91_10325</name>
</gene>
<accession>A0A921MSI4</accession>
<name>A0A921MSI4_9BACT</name>
<keyword evidence="2" id="KW-1133">Transmembrane helix</keyword>
<keyword evidence="2" id="KW-0472">Membrane</keyword>
<dbReference type="AlphaFoldDB" id="A0A921MSI4"/>
<dbReference type="Pfam" id="PF05170">
    <property type="entry name" value="AsmA"/>
    <property type="match status" value="1"/>
</dbReference>
<dbReference type="RefSeq" id="WP_273306907.1">
    <property type="nucleotide sequence ID" value="NZ_DYUD01000027.1"/>
</dbReference>
<feature type="transmembrane region" description="Helical" evidence="2">
    <location>
        <begin position="12"/>
        <end position="30"/>
    </location>
</feature>
<comment type="caution">
    <text evidence="4">The sequence shown here is derived from an EMBL/GenBank/DDBJ whole genome shotgun (WGS) entry which is preliminary data.</text>
</comment>
<dbReference type="GO" id="GO:0005886">
    <property type="term" value="C:plasma membrane"/>
    <property type="evidence" value="ECO:0007669"/>
    <property type="project" value="TreeGrafter"/>
</dbReference>
<reference evidence="4" key="2">
    <citation type="submission" date="2021-09" db="EMBL/GenBank/DDBJ databases">
        <authorList>
            <person name="Gilroy R."/>
        </authorList>
    </citation>
    <scope>NUCLEOTIDE SEQUENCE</scope>
    <source>
        <strain evidence="4">CHK121-7720</strain>
    </source>
</reference>
<dbReference type="Proteomes" id="UP000757103">
    <property type="component" value="Unassembled WGS sequence"/>
</dbReference>
<dbReference type="InterPro" id="IPR052894">
    <property type="entry name" value="AsmA-related"/>
</dbReference>
<organism evidence="4 5">
    <name type="scientific">Barnesiella viscericola</name>
    <dbReference type="NCBI Taxonomy" id="397865"/>
    <lineage>
        <taxon>Bacteria</taxon>
        <taxon>Pseudomonadati</taxon>
        <taxon>Bacteroidota</taxon>
        <taxon>Bacteroidia</taxon>
        <taxon>Bacteroidales</taxon>
        <taxon>Barnesiellaceae</taxon>
        <taxon>Barnesiella</taxon>
    </lineage>
</organism>
<evidence type="ECO:0000313" key="4">
    <source>
        <dbReference type="EMBL" id="HJG89848.1"/>
    </source>
</evidence>
<dbReference type="GO" id="GO:0090313">
    <property type="term" value="P:regulation of protein targeting to membrane"/>
    <property type="evidence" value="ECO:0007669"/>
    <property type="project" value="TreeGrafter"/>
</dbReference>
<dbReference type="InterPro" id="IPR007844">
    <property type="entry name" value="AsmA"/>
</dbReference>
<dbReference type="CDD" id="cd06503">
    <property type="entry name" value="ATP-synt_Fo_b"/>
    <property type="match status" value="1"/>
</dbReference>
<dbReference type="PANTHER" id="PTHR30441">
    <property type="entry name" value="DUF748 DOMAIN-CONTAINING PROTEIN"/>
    <property type="match status" value="1"/>
</dbReference>
<evidence type="ECO:0000256" key="2">
    <source>
        <dbReference type="SAM" id="Phobius"/>
    </source>
</evidence>